<dbReference type="Gene3D" id="2.40.50.140">
    <property type="entry name" value="Nucleic acid-binding proteins"/>
    <property type="match status" value="1"/>
</dbReference>
<accession>A0ABZ2GZA6</accession>
<dbReference type="NCBIfam" id="TIGR00621">
    <property type="entry name" value="ssb"/>
    <property type="match status" value="1"/>
</dbReference>
<evidence type="ECO:0000256" key="1">
    <source>
        <dbReference type="ARBA" id="ARBA00023125"/>
    </source>
</evidence>
<evidence type="ECO:0000313" key="4">
    <source>
        <dbReference type="EMBL" id="WWR11666.1"/>
    </source>
</evidence>
<name>A0ABZ2GZA6_9GAMM</name>
<dbReference type="InterPro" id="IPR011344">
    <property type="entry name" value="ssDNA-bd"/>
</dbReference>
<dbReference type="PROSITE" id="PS50935">
    <property type="entry name" value="SSB"/>
    <property type="match status" value="1"/>
</dbReference>
<evidence type="ECO:0000313" key="5">
    <source>
        <dbReference type="Proteomes" id="UP001368618"/>
    </source>
</evidence>
<dbReference type="HAMAP" id="MF_00984">
    <property type="entry name" value="SSB"/>
    <property type="match status" value="1"/>
</dbReference>
<dbReference type="Pfam" id="PF00436">
    <property type="entry name" value="SSB"/>
    <property type="match status" value="1"/>
</dbReference>
<keyword evidence="5" id="KW-1185">Reference proteome</keyword>
<reference evidence="4" key="1">
    <citation type="submission" date="2023-09" db="EMBL/GenBank/DDBJ databases">
        <title>Genomes of two closely related lineages of the louse Polyplax serrata with different host specificities.</title>
        <authorList>
            <person name="Martinu J."/>
            <person name="Tarabai H."/>
            <person name="Stefka J."/>
            <person name="Hypsa V."/>
        </authorList>
    </citation>
    <scope>NUCLEOTIDE SEQUENCE [LARGE SCALE GENOMIC DNA]</scope>
    <source>
        <strain evidence="4">98ZLc_SE</strain>
    </source>
</reference>
<dbReference type="CDD" id="cd04496">
    <property type="entry name" value="SSB_OBF"/>
    <property type="match status" value="1"/>
</dbReference>
<comment type="subunit">
    <text evidence="2">Homotetramer.</text>
</comment>
<dbReference type="InterPro" id="IPR012340">
    <property type="entry name" value="NA-bd_OB-fold"/>
</dbReference>
<dbReference type="PANTHER" id="PTHR10302">
    <property type="entry name" value="SINGLE-STRANDED DNA-BINDING PROTEIN"/>
    <property type="match status" value="1"/>
</dbReference>
<evidence type="ECO:0000256" key="3">
    <source>
        <dbReference type="PIRNR" id="PIRNR002070"/>
    </source>
</evidence>
<sequence length="177" mass="20462">MSRGINKVILIGNVGNTPEIRYMSNGNPVATLSLATNEIWKNKQTFEKQEKTEWHRIVFFNKLGEIVREYIKKGSKIYIEGSLRTRKWQDSEGKDKYITEIIANDLNILGNKNNNLSETIISEIPEKNIQQNNSKKSTSTEDNFPVENVNIKNELSKNIFDEINEELNNELNDEIPF</sequence>
<proteinExistence type="inferred from homology"/>
<dbReference type="Proteomes" id="UP001368618">
    <property type="component" value="Chromosome"/>
</dbReference>
<evidence type="ECO:0000256" key="2">
    <source>
        <dbReference type="HAMAP-Rule" id="MF_00984"/>
    </source>
</evidence>
<comment type="caution">
    <text evidence="2">Lacks conserved residue(s) required for the propagation of feature annotation.</text>
</comment>
<dbReference type="PIRSF" id="PIRSF002070">
    <property type="entry name" value="SSB"/>
    <property type="match status" value="1"/>
</dbReference>
<keyword evidence="1 2" id="KW-0238">DNA-binding</keyword>
<dbReference type="PANTHER" id="PTHR10302:SF27">
    <property type="entry name" value="SINGLE-STRANDED DNA-BINDING PROTEIN"/>
    <property type="match status" value="1"/>
</dbReference>
<organism evidence="4 5">
    <name type="scientific">Candidatus Legionella polyplacis</name>
    <dbReference type="NCBI Taxonomy" id="2005262"/>
    <lineage>
        <taxon>Bacteria</taxon>
        <taxon>Pseudomonadati</taxon>
        <taxon>Pseudomonadota</taxon>
        <taxon>Gammaproteobacteria</taxon>
        <taxon>Legionellales</taxon>
        <taxon>Legionellaceae</taxon>
        <taxon>Legionella</taxon>
    </lineage>
</organism>
<dbReference type="EMBL" id="CP135137">
    <property type="protein sequence ID" value="WWR11666.1"/>
    <property type="molecule type" value="Genomic_DNA"/>
</dbReference>
<protein>
    <recommendedName>
        <fullName evidence="2 3">Single-stranded DNA-binding protein</fullName>
        <shortName evidence="2">SSB</shortName>
    </recommendedName>
</protein>
<dbReference type="SUPFAM" id="SSF50249">
    <property type="entry name" value="Nucleic acid-binding proteins"/>
    <property type="match status" value="1"/>
</dbReference>
<dbReference type="GO" id="GO:0003677">
    <property type="term" value="F:DNA binding"/>
    <property type="evidence" value="ECO:0007669"/>
    <property type="project" value="UniProtKB-KW"/>
</dbReference>
<dbReference type="InterPro" id="IPR000424">
    <property type="entry name" value="Primosome_PriB/ssb"/>
</dbReference>
<gene>
    <name evidence="4" type="primary">ssb</name>
    <name evidence="4" type="ORF">RQL39_00650</name>
</gene>
<dbReference type="RefSeq" id="WP_338516204.1">
    <property type="nucleotide sequence ID" value="NZ_CP135137.1"/>
</dbReference>